<keyword evidence="5" id="KW-0732">Signal</keyword>
<feature type="domain" description="Dyp-type peroxidase C-terminal" evidence="8">
    <location>
        <begin position="4"/>
        <end position="75"/>
    </location>
</feature>
<dbReference type="PANTHER" id="PTHR30521">
    <property type="entry name" value="DEFERROCHELATASE/PEROXIDASE"/>
    <property type="match status" value="1"/>
</dbReference>
<evidence type="ECO:0000256" key="3">
    <source>
        <dbReference type="ARBA" id="ARBA00022617"/>
    </source>
</evidence>
<dbReference type="InterPro" id="IPR048328">
    <property type="entry name" value="Dyp_perox_C"/>
</dbReference>
<evidence type="ECO:0000259" key="8">
    <source>
        <dbReference type="Pfam" id="PF20628"/>
    </source>
</evidence>
<dbReference type="Pfam" id="PF20628">
    <property type="entry name" value="Dyp_perox_C"/>
    <property type="match status" value="1"/>
</dbReference>
<dbReference type="InterPro" id="IPR006314">
    <property type="entry name" value="Dyp_peroxidase"/>
</dbReference>
<reference evidence="9" key="1">
    <citation type="journal article" date="2014" name="PLoS ONE">
        <title>Widespread occurrence of expressed fungal secretory peroxidases in forest soils.</title>
        <authorList>
            <person name="Kellner H."/>
            <person name="Luis P."/>
            <person name="Pecyna M.J."/>
            <person name="Barbi F."/>
            <person name="Kapturska D."/>
            <person name="Kruger D."/>
            <person name="Zak D.R."/>
            <person name="Marmeisse R."/>
            <person name="Vandenbol M."/>
            <person name="Hofrichter M."/>
        </authorList>
    </citation>
    <scope>NUCLEOTIDE SEQUENCE</scope>
</reference>
<keyword evidence="6 9" id="KW-0560">Oxidoreductase</keyword>
<evidence type="ECO:0000256" key="5">
    <source>
        <dbReference type="ARBA" id="ARBA00022729"/>
    </source>
</evidence>
<comment type="cofactor">
    <cofactor evidence="1">
        <name>heme b</name>
        <dbReference type="ChEBI" id="CHEBI:60344"/>
    </cofactor>
</comment>
<dbReference type="GO" id="GO:0020037">
    <property type="term" value="F:heme binding"/>
    <property type="evidence" value="ECO:0007669"/>
    <property type="project" value="InterPro"/>
</dbReference>
<evidence type="ECO:0000256" key="6">
    <source>
        <dbReference type="ARBA" id="ARBA00023002"/>
    </source>
</evidence>
<evidence type="ECO:0000256" key="1">
    <source>
        <dbReference type="ARBA" id="ARBA00001970"/>
    </source>
</evidence>
<dbReference type="GO" id="GO:0004601">
    <property type="term" value="F:peroxidase activity"/>
    <property type="evidence" value="ECO:0007669"/>
    <property type="project" value="UniProtKB-KW"/>
</dbReference>
<dbReference type="EMBL" id="JQ654358">
    <property type="protein sequence ID" value="AFY06697.1"/>
    <property type="molecule type" value="mRNA"/>
</dbReference>
<evidence type="ECO:0000256" key="7">
    <source>
        <dbReference type="ARBA" id="ARBA00023004"/>
    </source>
</evidence>
<keyword evidence="4" id="KW-0479">Metal-binding</keyword>
<protein>
    <submittedName>
        <fullName evidence="9">Dye-decolorizing peroxidase</fullName>
        <ecNumber evidence="9">1.11.1.19</ecNumber>
    </submittedName>
</protein>
<accession>A0A023H3G9</accession>
<evidence type="ECO:0000256" key="4">
    <source>
        <dbReference type="ARBA" id="ARBA00022723"/>
    </source>
</evidence>
<dbReference type="PANTHER" id="PTHR30521:SF4">
    <property type="entry name" value="DEFERROCHELATASE"/>
    <property type="match status" value="1"/>
</dbReference>
<keyword evidence="7" id="KW-0408">Iron</keyword>
<dbReference type="GO" id="GO:0046872">
    <property type="term" value="F:metal ion binding"/>
    <property type="evidence" value="ECO:0007669"/>
    <property type="project" value="UniProtKB-KW"/>
</dbReference>
<proteinExistence type="evidence at transcript level"/>
<feature type="non-terminal residue" evidence="9">
    <location>
        <position position="131"/>
    </location>
</feature>
<keyword evidence="3" id="KW-0349">Heme</keyword>
<dbReference type="InterPro" id="IPR011008">
    <property type="entry name" value="Dimeric_a/b-barrel"/>
</dbReference>
<dbReference type="PROSITE" id="PS51404">
    <property type="entry name" value="DYP_PEROXIDASE"/>
    <property type="match status" value="1"/>
</dbReference>
<keyword evidence="2 9" id="KW-0575">Peroxidase</keyword>
<evidence type="ECO:0000256" key="2">
    <source>
        <dbReference type="ARBA" id="ARBA00022559"/>
    </source>
</evidence>
<dbReference type="SUPFAM" id="SSF54909">
    <property type="entry name" value="Dimeric alpha+beta barrel"/>
    <property type="match status" value="1"/>
</dbReference>
<sequence length="131" mass="14106">CPFAAHIRKTRPRADQVGAGANSIMRSGIPYGGEVTDAEIARATSNPALERGLAFVGYQSVLSLGFQFIQEKWANTPSFAPGKNETPGYDPIIGANHGSPRPFAGYNVQDQSRVLTLPLDFVVSKGGEYFF</sequence>
<evidence type="ECO:0000313" key="9">
    <source>
        <dbReference type="EMBL" id="AFY06697.1"/>
    </source>
</evidence>
<dbReference type="EC" id="1.11.1.19" evidence="9"/>
<name>A0A023H3G9_9FUNG</name>
<dbReference type="GO" id="GO:0005829">
    <property type="term" value="C:cytosol"/>
    <property type="evidence" value="ECO:0007669"/>
    <property type="project" value="TreeGrafter"/>
</dbReference>
<dbReference type="AlphaFoldDB" id="A0A023H3G9"/>
<feature type="non-terminal residue" evidence="9">
    <location>
        <position position="1"/>
    </location>
</feature>
<organism evidence="9">
    <name type="scientific">uncultured fungus</name>
    <dbReference type="NCBI Taxonomy" id="175245"/>
    <lineage>
        <taxon>Eukaryota</taxon>
        <taxon>Fungi</taxon>
        <taxon>environmental samples</taxon>
    </lineage>
</organism>